<evidence type="ECO:0000256" key="3">
    <source>
        <dbReference type="ARBA" id="ARBA00023125"/>
    </source>
</evidence>
<dbReference type="SUPFAM" id="SSF53850">
    <property type="entry name" value="Periplasmic binding protein-like II"/>
    <property type="match status" value="1"/>
</dbReference>
<evidence type="ECO:0000313" key="6">
    <source>
        <dbReference type="EMBL" id="SAL00298.1"/>
    </source>
</evidence>
<comment type="similarity">
    <text evidence="1">Belongs to the LysR transcriptional regulatory family.</text>
</comment>
<accession>A0A158E0D8</accession>
<dbReference type="PROSITE" id="PS50931">
    <property type="entry name" value="HTH_LYSR"/>
    <property type="match status" value="1"/>
</dbReference>
<dbReference type="Proteomes" id="UP000054911">
    <property type="component" value="Unassembled WGS sequence"/>
</dbReference>
<dbReference type="InterPro" id="IPR005119">
    <property type="entry name" value="LysR_subst-bd"/>
</dbReference>
<dbReference type="InterPro" id="IPR000847">
    <property type="entry name" value="LysR_HTH_N"/>
</dbReference>
<protein>
    <submittedName>
        <fullName evidence="6">LysR family transcriptional regulator</fullName>
    </submittedName>
</protein>
<dbReference type="PANTHER" id="PTHR30419:SF2">
    <property type="entry name" value="LYSR FAMILY TRANSCRIPTIONAL REGULATOR"/>
    <property type="match status" value="1"/>
</dbReference>
<name>A0A158E0D8_9BURK</name>
<comment type="caution">
    <text evidence="6">The sequence shown here is derived from an EMBL/GenBank/DDBJ whole genome shotgun (WGS) entry which is preliminary data.</text>
</comment>
<dbReference type="Gene3D" id="1.10.10.10">
    <property type="entry name" value="Winged helix-like DNA-binding domain superfamily/Winged helix DNA-binding domain"/>
    <property type="match status" value="1"/>
</dbReference>
<dbReference type="GO" id="GO:0005829">
    <property type="term" value="C:cytosol"/>
    <property type="evidence" value="ECO:0007669"/>
    <property type="project" value="TreeGrafter"/>
</dbReference>
<feature type="domain" description="HTH lysR-type" evidence="5">
    <location>
        <begin position="49"/>
        <end position="101"/>
    </location>
</feature>
<evidence type="ECO:0000256" key="2">
    <source>
        <dbReference type="ARBA" id="ARBA00023015"/>
    </source>
</evidence>
<sequence>MGYFWFSRNESLRAPFNMFRSDSLPSVDPCAPVIELRANLAARVDIVTLKLFLAVVEEASIAKAAEREHMAPSAVSKRLADLEQAVRVPLLERHRRGVSPTPAGEALLRHSRKILRDLTQLECEMGEFSSASHGARGHVRAAANESALFGFFPDALSRFMRDYPNVTVELQPNTSTGAVQAVREGIVDFGIFWGDQPVDGLKVMPCYVDRLVVVVPRGHSLSRRRNLHFIDLLDHPLILQEQYSSIQNLTERLAAEAGRALRSRIRDAGFDAVCRMAQAGLGIGIVPDYFVTDRAAAMHIAEVPLDEPWANRLHKLCVREDDDMATATRLLVDFLSA</sequence>
<dbReference type="SUPFAM" id="SSF46785">
    <property type="entry name" value="Winged helix' DNA-binding domain"/>
    <property type="match status" value="1"/>
</dbReference>
<evidence type="ECO:0000256" key="1">
    <source>
        <dbReference type="ARBA" id="ARBA00009437"/>
    </source>
</evidence>
<reference evidence="6" key="1">
    <citation type="submission" date="2016-01" db="EMBL/GenBank/DDBJ databases">
        <authorList>
            <person name="Peeters C."/>
        </authorList>
    </citation>
    <scope>NUCLEOTIDE SEQUENCE [LARGE SCALE GENOMIC DNA]</scope>
    <source>
        <strain evidence="6">LMG 29323</strain>
    </source>
</reference>
<dbReference type="AlphaFoldDB" id="A0A158E0D8"/>
<gene>
    <name evidence="6" type="ORF">AWB80_07839</name>
</gene>
<dbReference type="GO" id="GO:0003700">
    <property type="term" value="F:DNA-binding transcription factor activity"/>
    <property type="evidence" value="ECO:0007669"/>
    <property type="project" value="InterPro"/>
</dbReference>
<proteinExistence type="inferred from homology"/>
<dbReference type="PANTHER" id="PTHR30419">
    <property type="entry name" value="HTH-TYPE TRANSCRIPTIONAL REGULATOR YBHD"/>
    <property type="match status" value="1"/>
</dbReference>
<evidence type="ECO:0000313" key="7">
    <source>
        <dbReference type="Proteomes" id="UP000054911"/>
    </source>
</evidence>
<organism evidence="6 7">
    <name type="scientific">Caballeronia pedi</name>
    <dbReference type="NCBI Taxonomy" id="1777141"/>
    <lineage>
        <taxon>Bacteria</taxon>
        <taxon>Pseudomonadati</taxon>
        <taxon>Pseudomonadota</taxon>
        <taxon>Betaproteobacteria</taxon>
        <taxon>Burkholderiales</taxon>
        <taxon>Burkholderiaceae</taxon>
        <taxon>Caballeronia</taxon>
    </lineage>
</organism>
<dbReference type="EMBL" id="FCOE02000058">
    <property type="protein sequence ID" value="SAL00298.1"/>
    <property type="molecule type" value="Genomic_DNA"/>
</dbReference>
<dbReference type="InterPro" id="IPR050950">
    <property type="entry name" value="HTH-type_LysR_regulators"/>
</dbReference>
<dbReference type="Pfam" id="PF00126">
    <property type="entry name" value="HTH_1"/>
    <property type="match status" value="1"/>
</dbReference>
<dbReference type="GO" id="GO:0003677">
    <property type="term" value="F:DNA binding"/>
    <property type="evidence" value="ECO:0007669"/>
    <property type="project" value="UniProtKB-KW"/>
</dbReference>
<dbReference type="InterPro" id="IPR036390">
    <property type="entry name" value="WH_DNA-bd_sf"/>
</dbReference>
<keyword evidence="7" id="KW-1185">Reference proteome</keyword>
<keyword evidence="3" id="KW-0238">DNA-binding</keyword>
<dbReference type="Gene3D" id="3.40.190.290">
    <property type="match status" value="1"/>
</dbReference>
<dbReference type="InterPro" id="IPR036388">
    <property type="entry name" value="WH-like_DNA-bd_sf"/>
</dbReference>
<dbReference type="STRING" id="1777141.AWB80_07839"/>
<keyword evidence="2" id="KW-0805">Transcription regulation</keyword>
<dbReference type="FunFam" id="1.10.10.10:FF:000001">
    <property type="entry name" value="LysR family transcriptional regulator"/>
    <property type="match status" value="1"/>
</dbReference>
<evidence type="ECO:0000256" key="4">
    <source>
        <dbReference type="ARBA" id="ARBA00023163"/>
    </source>
</evidence>
<dbReference type="Pfam" id="PF03466">
    <property type="entry name" value="LysR_substrate"/>
    <property type="match status" value="1"/>
</dbReference>
<keyword evidence="4" id="KW-0804">Transcription</keyword>
<evidence type="ECO:0000259" key="5">
    <source>
        <dbReference type="PROSITE" id="PS50931"/>
    </source>
</evidence>